<dbReference type="VEuPathDB" id="FungiDB:L203_00193"/>
<feature type="region of interest" description="Disordered" evidence="1">
    <location>
        <begin position="1"/>
        <end position="20"/>
    </location>
</feature>
<dbReference type="EMBL" id="CP143784">
    <property type="protein sequence ID" value="WVN85007.1"/>
    <property type="molecule type" value="Genomic_DNA"/>
</dbReference>
<evidence type="ECO:0000313" key="3">
    <source>
        <dbReference type="Proteomes" id="UP000094043"/>
    </source>
</evidence>
<dbReference type="GeneID" id="91084362"/>
<proteinExistence type="predicted"/>
<dbReference type="Proteomes" id="UP000094043">
    <property type="component" value="Chromosome 1"/>
</dbReference>
<feature type="region of interest" description="Disordered" evidence="1">
    <location>
        <begin position="63"/>
        <end position="89"/>
    </location>
</feature>
<keyword evidence="3" id="KW-1185">Reference proteome</keyword>
<evidence type="ECO:0000256" key="1">
    <source>
        <dbReference type="SAM" id="MobiDB-lite"/>
    </source>
</evidence>
<sequence>MSLLDQQRYPSHGPILEQPQPIRTIAQQRSIIRQSSDTRSEDDVSIFTISDDRGPSIWCCFGKGSSQTQAEPSSAGQLPFDGSLKESCR</sequence>
<protein>
    <submittedName>
        <fullName evidence="2">Uncharacterized protein</fullName>
    </submittedName>
</protein>
<dbReference type="KEGG" id="cdep:91084362"/>
<accession>A0A1E3J238</accession>
<reference evidence="2" key="3">
    <citation type="submission" date="2024-01" db="EMBL/GenBank/DDBJ databases">
        <authorList>
            <person name="Coelho M.A."/>
            <person name="David-Palma M."/>
            <person name="Shea T."/>
            <person name="Sun S."/>
            <person name="Cuomo C.A."/>
            <person name="Heitman J."/>
        </authorList>
    </citation>
    <scope>NUCLEOTIDE SEQUENCE</scope>
    <source>
        <strain evidence="2">CBS 7841</strain>
    </source>
</reference>
<dbReference type="AlphaFoldDB" id="A0A1E3J238"/>
<organism evidence="2 3">
    <name type="scientific">Cryptococcus depauperatus CBS 7841</name>
    <dbReference type="NCBI Taxonomy" id="1295531"/>
    <lineage>
        <taxon>Eukaryota</taxon>
        <taxon>Fungi</taxon>
        <taxon>Dikarya</taxon>
        <taxon>Basidiomycota</taxon>
        <taxon>Agaricomycotina</taxon>
        <taxon>Tremellomycetes</taxon>
        <taxon>Tremellales</taxon>
        <taxon>Cryptococcaceae</taxon>
        <taxon>Cryptococcus</taxon>
    </lineage>
</organism>
<dbReference type="RefSeq" id="XP_066065708.1">
    <property type="nucleotide sequence ID" value="XM_066209611.1"/>
</dbReference>
<name>A0A1E3J238_9TREE</name>
<evidence type="ECO:0000313" key="2">
    <source>
        <dbReference type="EMBL" id="WVN85007.1"/>
    </source>
</evidence>
<feature type="compositionally biased region" description="Polar residues" evidence="1">
    <location>
        <begin position="64"/>
        <end position="76"/>
    </location>
</feature>
<reference evidence="2" key="2">
    <citation type="journal article" date="2022" name="Elife">
        <title>Obligate sexual reproduction of a homothallic fungus closely related to the Cryptococcus pathogenic species complex.</title>
        <authorList>
            <person name="Passer A.R."/>
            <person name="Clancey S.A."/>
            <person name="Shea T."/>
            <person name="David-Palma M."/>
            <person name="Averette A.F."/>
            <person name="Boekhout T."/>
            <person name="Porcel B.M."/>
            <person name="Nowrousian M."/>
            <person name="Cuomo C.A."/>
            <person name="Sun S."/>
            <person name="Heitman J."/>
            <person name="Coelho M.A."/>
        </authorList>
    </citation>
    <scope>NUCLEOTIDE SEQUENCE</scope>
    <source>
        <strain evidence="2">CBS 7841</strain>
    </source>
</reference>
<gene>
    <name evidence="2" type="ORF">L203_100146</name>
</gene>
<reference evidence="2" key="1">
    <citation type="submission" date="2016-06" db="EMBL/GenBank/DDBJ databases">
        <authorList>
            <person name="Cuomo C."/>
            <person name="Litvintseva A."/>
            <person name="Heitman J."/>
            <person name="Chen Y."/>
            <person name="Sun S."/>
            <person name="Springer D."/>
            <person name="Dromer F."/>
            <person name="Young S."/>
            <person name="Zeng Q."/>
            <person name="Chapman S."/>
            <person name="Gujja S."/>
            <person name="Saif S."/>
            <person name="Birren B."/>
        </authorList>
    </citation>
    <scope>NUCLEOTIDE SEQUENCE</scope>
    <source>
        <strain evidence="2">CBS 7841</strain>
    </source>
</reference>